<dbReference type="PANTHER" id="PTHR23206">
    <property type="entry name" value="MASK PROTEIN"/>
    <property type="match status" value="1"/>
</dbReference>
<dbReference type="EMBL" id="BRYB01001233">
    <property type="protein sequence ID" value="GMI21196.1"/>
    <property type="molecule type" value="Genomic_DNA"/>
</dbReference>
<evidence type="ECO:0008006" key="6">
    <source>
        <dbReference type="Google" id="ProtNLM"/>
    </source>
</evidence>
<reference evidence="4 5" key="1">
    <citation type="journal article" date="2023" name="Commun. Biol.">
        <title>Genome analysis of Parmales, the sister group of diatoms, reveals the evolutionary specialization of diatoms from phago-mixotrophs to photoautotrophs.</title>
        <authorList>
            <person name="Ban H."/>
            <person name="Sato S."/>
            <person name="Yoshikawa S."/>
            <person name="Yamada K."/>
            <person name="Nakamura Y."/>
            <person name="Ichinomiya M."/>
            <person name="Sato N."/>
            <person name="Blanc-Mathieu R."/>
            <person name="Endo H."/>
            <person name="Kuwata A."/>
            <person name="Ogata H."/>
        </authorList>
    </citation>
    <scope>NUCLEOTIDE SEQUENCE [LARGE SCALE GENOMIC DNA]</scope>
</reference>
<name>A0ABQ6M7Y3_9STRA</name>
<keyword evidence="5" id="KW-1185">Reference proteome</keyword>
<dbReference type="Pfam" id="PF12796">
    <property type="entry name" value="Ank_2"/>
    <property type="match status" value="1"/>
</dbReference>
<keyword evidence="2 3" id="KW-0040">ANK repeat</keyword>
<protein>
    <recommendedName>
        <fullName evidence="6">Ankyrin</fullName>
    </recommendedName>
</protein>
<dbReference type="PROSITE" id="PS50088">
    <property type="entry name" value="ANK_REPEAT"/>
    <property type="match status" value="2"/>
</dbReference>
<evidence type="ECO:0000313" key="4">
    <source>
        <dbReference type="EMBL" id="GMI21196.1"/>
    </source>
</evidence>
<dbReference type="Pfam" id="PF00023">
    <property type="entry name" value="Ank"/>
    <property type="match status" value="1"/>
</dbReference>
<dbReference type="InterPro" id="IPR036770">
    <property type="entry name" value="Ankyrin_rpt-contain_sf"/>
</dbReference>
<dbReference type="SUPFAM" id="SSF48403">
    <property type="entry name" value="Ankyrin repeat"/>
    <property type="match status" value="1"/>
</dbReference>
<keyword evidence="1" id="KW-0677">Repeat</keyword>
<evidence type="ECO:0000256" key="2">
    <source>
        <dbReference type="ARBA" id="ARBA00023043"/>
    </source>
</evidence>
<comment type="caution">
    <text evidence="4">The sequence shown here is derived from an EMBL/GenBank/DDBJ whole genome shotgun (WGS) entry which is preliminary data.</text>
</comment>
<feature type="repeat" description="ANK" evidence="3">
    <location>
        <begin position="193"/>
        <end position="214"/>
    </location>
</feature>
<dbReference type="InterPro" id="IPR051631">
    <property type="entry name" value="Ankyrin-KH/SAM_domain"/>
</dbReference>
<feature type="repeat" description="ANK" evidence="3">
    <location>
        <begin position="159"/>
        <end position="191"/>
    </location>
</feature>
<dbReference type="InterPro" id="IPR002110">
    <property type="entry name" value="Ankyrin_rpt"/>
</dbReference>
<evidence type="ECO:0000313" key="5">
    <source>
        <dbReference type="Proteomes" id="UP001165060"/>
    </source>
</evidence>
<dbReference type="PANTHER" id="PTHR23206:SF5">
    <property type="entry name" value="ANKYRIN REPEAT AND KH DOMAIN-CONTAINING PROTEIN 1"/>
    <property type="match status" value="1"/>
</dbReference>
<dbReference type="Gene3D" id="1.25.40.20">
    <property type="entry name" value="Ankyrin repeat-containing domain"/>
    <property type="match status" value="3"/>
</dbReference>
<sequence length="581" mass="61424">MASSPPPPAPPSPLLTQLSSAISAYSPPAPFQPALVSSVPALFYLAWSGNVPLLQLLRDTHDWCGMEPARLNGEGAKARGCSPLWAALANGHVAAAGLLLADPRVKVEGMYEPQLAPSPLVVASQNGHAGAVKLMVEWAAANPGLAGEKPLELTLPTPDRPTSLFKAAQNGHLEVARLLLEAGADPNSSTATDGATPLSIACYYGHLGIVELLLAHEDTDVNSVTTPCPPHMPPLHAACKACHLPALSALLADARVEAGEETAAGMNAWHFLGLSRCPGTKVGVCASRLSNTHTRARSPAFRLLLPRVDPAGALSVAPSKEKVPLTPIYLFASKGHTEVVVGLLEALPKKAAAGILDPALVAAVRADDLAMAKALLGRGASGRAKGGDMQITCLHYAALNDSPAMCTLLLDGGGDVNEKCLWKREGSTGKVGSVTARSVANQLDNKCVPILMAASKRSGGGMRMEDLNPEDVPDHFREHHETLMREQKEEATAKDERWALDVLARIKLDGEVMKVAGDERAKPIIEQIMADATKLRDFEGAFAKELEECGEPLRELVEGVKGRLKKIVEDADREQVVNDMS</sequence>
<dbReference type="Proteomes" id="UP001165060">
    <property type="component" value="Unassembled WGS sequence"/>
</dbReference>
<dbReference type="PROSITE" id="PS50297">
    <property type="entry name" value="ANK_REP_REGION"/>
    <property type="match status" value="2"/>
</dbReference>
<proteinExistence type="predicted"/>
<gene>
    <name evidence="4" type="ORF">TeGR_g866</name>
</gene>
<evidence type="ECO:0000256" key="1">
    <source>
        <dbReference type="ARBA" id="ARBA00022737"/>
    </source>
</evidence>
<evidence type="ECO:0000256" key="3">
    <source>
        <dbReference type="PROSITE-ProRule" id="PRU00023"/>
    </source>
</evidence>
<dbReference type="SMART" id="SM00248">
    <property type="entry name" value="ANK"/>
    <property type="match status" value="8"/>
</dbReference>
<accession>A0ABQ6M7Y3</accession>
<organism evidence="4 5">
    <name type="scientific">Tetraparma gracilis</name>
    <dbReference type="NCBI Taxonomy" id="2962635"/>
    <lineage>
        <taxon>Eukaryota</taxon>
        <taxon>Sar</taxon>
        <taxon>Stramenopiles</taxon>
        <taxon>Ochrophyta</taxon>
        <taxon>Bolidophyceae</taxon>
        <taxon>Parmales</taxon>
        <taxon>Triparmaceae</taxon>
        <taxon>Tetraparma</taxon>
    </lineage>
</organism>